<feature type="compositionally biased region" description="Low complexity" evidence="1">
    <location>
        <begin position="350"/>
        <end position="360"/>
    </location>
</feature>
<feature type="compositionally biased region" description="Basic and acidic residues" evidence="1">
    <location>
        <begin position="130"/>
        <end position="161"/>
    </location>
</feature>
<feature type="compositionally biased region" description="Basic and acidic residues" evidence="1">
    <location>
        <begin position="596"/>
        <end position="618"/>
    </location>
</feature>
<feature type="compositionally biased region" description="Basic and acidic residues" evidence="1">
    <location>
        <begin position="492"/>
        <end position="501"/>
    </location>
</feature>
<feature type="compositionally biased region" description="Basic residues" evidence="1">
    <location>
        <begin position="216"/>
        <end position="242"/>
    </location>
</feature>
<feature type="region of interest" description="Disordered" evidence="1">
    <location>
        <begin position="1"/>
        <end position="67"/>
    </location>
</feature>
<reference evidence="3" key="1">
    <citation type="submission" date="2016-03" db="UniProtKB">
        <authorList>
            <consortium name="WormBaseParasite"/>
        </authorList>
    </citation>
    <scope>IDENTIFICATION</scope>
</reference>
<feature type="region of interest" description="Disordered" evidence="1">
    <location>
        <begin position="701"/>
        <end position="751"/>
    </location>
</feature>
<feature type="compositionally biased region" description="Gly residues" evidence="1">
    <location>
        <begin position="703"/>
        <end position="715"/>
    </location>
</feature>
<feature type="compositionally biased region" description="Basic residues" evidence="1">
    <location>
        <begin position="173"/>
        <end position="183"/>
    </location>
</feature>
<feature type="compositionally biased region" description="Low complexity" evidence="1">
    <location>
        <begin position="724"/>
        <end position="751"/>
    </location>
</feature>
<feature type="compositionally biased region" description="Low complexity" evidence="1">
    <location>
        <begin position="558"/>
        <end position="575"/>
    </location>
</feature>
<feature type="compositionally biased region" description="Basic and acidic residues" evidence="1">
    <location>
        <begin position="576"/>
        <end position="586"/>
    </location>
</feature>
<feature type="region of interest" description="Disordered" evidence="1">
    <location>
        <begin position="128"/>
        <end position="515"/>
    </location>
</feature>
<dbReference type="Proteomes" id="UP000038045">
    <property type="component" value="Unplaced"/>
</dbReference>
<accession>A0A0N5A4M4</accession>
<feature type="region of interest" description="Disordered" evidence="1">
    <location>
        <begin position="539"/>
        <end position="685"/>
    </location>
</feature>
<sequence length="751" mass="80863">MTRGAAGPQGTGRRRCRGRRPAPPCRAAAAGREWRSADARGPVEPCSPFCASAPPKHRAHNAQNPRYAQNATKCELAGAESGFSLASAQAALGGPTTKESSDATGDVRAAAARSGREALLRSRIRAARVGARDPRIHDGARVHDPDHDEAAHPDGRADPRAHHLRSLRGCGPRPRRHGARRDRQHGADGGAPHVRDHVLRDHDRRGAVRSADPRHHAPPRRRSREGRARHGAPGRGRLARRRRIDDVHHHDLGDAADLPAARHEPRGAHLRRRPHERHDEHPPLGRAHGARRDRAEPAGVGRVRADDPRHAGRPRRGLRLRLDARHPGAQPSRPHRRDPARRRRRRRPAGRGAEAVPRRGQQAGRPRLAAHGQPGDRRDRRARSGCRRGRPDRHGHGRHHARSEPRDAAAQAHLGEPGAHRRRDGAAGARHHAAALRLHGRCGPRARAELPQAEGSGGRDRGARAQHRRRRVHGDRGRRARRRALGHRHGRRDGEVDHGGAAERGGPVPGADHGRAVDPVHLLHVERRLLLRDTPGAVAERGTLRHRPRRDGARVDHGPAGAPAEPARAGDPAARLAREREPRRPPQEGAVAGDGRVARDARGRDPDGRDPAVRRLLDRAAVPRRAQDVRSTGQSVELGHRRNGAGEAGDEHEAAEPSGRCDAGACATGALGEDPERDEGSEAVPDHGVAVADLADRRIGRSVPGGGVGPDGLGQLGDAHLEAGGLEPLGEPGEPVVVGGRGVPVQDRGPG</sequence>
<evidence type="ECO:0000256" key="1">
    <source>
        <dbReference type="SAM" id="MobiDB-lite"/>
    </source>
</evidence>
<name>A0A0N5A4M4_PARTI</name>
<protein>
    <submittedName>
        <fullName evidence="3">LigA</fullName>
    </submittedName>
</protein>
<feature type="compositionally biased region" description="Basic residues" evidence="1">
    <location>
        <begin position="333"/>
        <end position="349"/>
    </location>
</feature>
<keyword evidence="2" id="KW-1185">Reference proteome</keyword>
<proteinExistence type="predicted"/>
<dbReference type="AlphaFoldDB" id="A0A0N5A4M4"/>
<evidence type="ECO:0000313" key="3">
    <source>
        <dbReference type="WBParaSite" id="PTRK_0001665000.1"/>
    </source>
</evidence>
<feature type="region of interest" description="Disordered" evidence="1">
    <location>
        <begin position="91"/>
        <end position="116"/>
    </location>
</feature>
<feature type="compositionally biased region" description="Basic residues" evidence="1">
    <location>
        <begin position="380"/>
        <end position="401"/>
    </location>
</feature>
<organism evidence="2 3">
    <name type="scientific">Parastrongyloides trichosuri</name>
    <name type="common">Possum-specific nematode worm</name>
    <dbReference type="NCBI Taxonomy" id="131310"/>
    <lineage>
        <taxon>Eukaryota</taxon>
        <taxon>Metazoa</taxon>
        <taxon>Ecdysozoa</taxon>
        <taxon>Nematoda</taxon>
        <taxon>Chromadorea</taxon>
        <taxon>Rhabditida</taxon>
        <taxon>Tylenchina</taxon>
        <taxon>Panagrolaimomorpha</taxon>
        <taxon>Strongyloidoidea</taxon>
        <taxon>Strongyloididae</taxon>
        <taxon>Parastrongyloides</taxon>
    </lineage>
</organism>
<feature type="compositionally biased region" description="Basic residues" evidence="1">
    <location>
        <begin position="429"/>
        <end position="444"/>
    </location>
</feature>
<feature type="compositionally biased region" description="Basic and acidic residues" evidence="1">
    <location>
        <begin position="193"/>
        <end position="215"/>
    </location>
</feature>
<feature type="compositionally biased region" description="Basic residues" evidence="1">
    <location>
        <begin position="464"/>
        <end position="491"/>
    </location>
</feature>
<feature type="compositionally biased region" description="Basic and acidic residues" evidence="1">
    <location>
        <begin position="243"/>
        <end position="253"/>
    </location>
</feature>
<dbReference type="WBParaSite" id="PTRK_0001665000.1">
    <property type="protein sequence ID" value="PTRK_0001665000.1"/>
    <property type="gene ID" value="PTRK_0001665000"/>
</dbReference>
<evidence type="ECO:0000313" key="2">
    <source>
        <dbReference type="Proteomes" id="UP000038045"/>
    </source>
</evidence>